<dbReference type="EMBL" id="JACHNH010000001">
    <property type="protein sequence ID" value="MBB4765848.1"/>
    <property type="molecule type" value="Genomic_DNA"/>
</dbReference>
<keyword evidence="2" id="KW-0456">Lyase</keyword>
<dbReference type="InterPro" id="IPR041581">
    <property type="entry name" value="Glyoxalase_6"/>
</dbReference>
<dbReference type="Proteomes" id="UP000578112">
    <property type="component" value="Unassembled WGS sequence"/>
</dbReference>
<feature type="domain" description="VOC" evidence="1">
    <location>
        <begin position="4"/>
        <end position="114"/>
    </location>
</feature>
<dbReference type="PANTHER" id="PTHR35908:SF1">
    <property type="entry name" value="CONSERVED PROTEIN"/>
    <property type="match status" value="1"/>
</dbReference>
<name>A0A7W7MT30_9ACTN</name>
<protein>
    <submittedName>
        <fullName evidence="2">Putative enzyme related to lactoylglutathione lyase</fullName>
    </submittedName>
</protein>
<dbReference type="Gene3D" id="3.10.180.10">
    <property type="entry name" value="2,3-Dihydroxybiphenyl 1,2-Dioxygenase, domain 1"/>
    <property type="match status" value="1"/>
</dbReference>
<accession>A0A7W7MT30</accession>
<evidence type="ECO:0000259" key="1">
    <source>
        <dbReference type="PROSITE" id="PS51819"/>
    </source>
</evidence>
<reference evidence="2 3" key="1">
    <citation type="submission" date="2020-08" db="EMBL/GenBank/DDBJ databases">
        <title>Sequencing the genomes of 1000 actinobacteria strains.</title>
        <authorList>
            <person name="Klenk H.-P."/>
        </authorList>
    </citation>
    <scope>NUCLEOTIDE SEQUENCE [LARGE SCALE GENOMIC DNA]</scope>
    <source>
        <strain evidence="2 3">DSM 43149</strain>
    </source>
</reference>
<evidence type="ECO:0000313" key="3">
    <source>
        <dbReference type="Proteomes" id="UP000578112"/>
    </source>
</evidence>
<dbReference type="InterPro" id="IPR029068">
    <property type="entry name" value="Glyas_Bleomycin-R_OHBP_Dase"/>
</dbReference>
<evidence type="ECO:0000313" key="2">
    <source>
        <dbReference type="EMBL" id="MBB4765848.1"/>
    </source>
</evidence>
<keyword evidence="3" id="KW-1185">Reference proteome</keyword>
<sequence>MPSQWEQIVVDAEDPARLARWWAAALGYQIVHEEPDEVEIRRSPDALPGLLFGAAPDPKTVKNRLHIDLRPDDQEAEVERLVDMGARPVDIGQHDVSWVVLADPEGNEFCVLSSRKAGVAQ</sequence>
<gene>
    <name evidence="2" type="ORF">BJ971_006404</name>
</gene>
<dbReference type="PROSITE" id="PS51819">
    <property type="entry name" value="VOC"/>
    <property type="match status" value="1"/>
</dbReference>
<dbReference type="Pfam" id="PF18029">
    <property type="entry name" value="Glyoxalase_6"/>
    <property type="match status" value="1"/>
</dbReference>
<organism evidence="2 3">
    <name type="scientific">Actinoplanes digitatis</name>
    <dbReference type="NCBI Taxonomy" id="1868"/>
    <lineage>
        <taxon>Bacteria</taxon>
        <taxon>Bacillati</taxon>
        <taxon>Actinomycetota</taxon>
        <taxon>Actinomycetes</taxon>
        <taxon>Micromonosporales</taxon>
        <taxon>Micromonosporaceae</taxon>
        <taxon>Actinoplanes</taxon>
    </lineage>
</organism>
<dbReference type="SUPFAM" id="SSF54593">
    <property type="entry name" value="Glyoxalase/Bleomycin resistance protein/Dihydroxybiphenyl dioxygenase"/>
    <property type="match status" value="1"/>
</dbReference>
<comment type="caution">
    <text evidence="2">The sequence shown here is derived from an EMBL/GenBank/DDBJ whole genome shotgun (WGS) entry which is preliminary data.</text>
</comment>
<dbReference type="PANTHER" id="PTHR35908">
    <property type="entry name" value="HYPOTHETICAL FUSION PROTEIN"/>
    <property type="match status" value="1"/>
</dbReference>
<dbReference type="InterPro" id="IPR037523">
    <property type="entry name" value="VOC_core"/>
</dbReference>
<dbReference type="GO" id="GO:0016829">
    <property type="term" value="F:lyase activity"/>
    <property type="evidence" value="ECO:0007669"/>
    <property type="project" value="UniProtKB-KW"/>
</dbReference>
<dbReference type="AlphaFoldDB" id="A0A7W7MT30"/>
<proteinExistence type="predicted"/>
<dbReference type="RefSeq" id="WP_184996852.1">
    <property type="nucleotide sequence ID" value="NZ_BOMK01000021.1"/>
</dbReference>